<evidence type="ECO:0000313" key="5">
    <source>
        <dbReference type="Proteomes" id="UP000033618"/>
    </source>
</evidence>
<dbReference type="PATRIC" id="fig|28092.6.peg.894"/>
<dbReference type="InterPro" id="IPR017732">
    <property type="entry name" value="T4/T6SS_DotU"/>
</dbReference>
<evidence type="ECO:0000259" key="3">
    <source>
        <dbReference type="Pfam" id="PF09850"/>
    </source>
</evidence>
<dbReference type="Gene3D" id="1.25.40.590">
    <property type="entry name" value="Type IV / VI secretion system, DotU"/>
    <property type="match status" value="1"/>
</dbReference>
<keyword evidence="2" id="KW-0472">Membrane</keyword>
<comment type="caution">
    <text evidence="4">The sequence shown here is derived from an EMBL/GenBank/DDBJ whole genome shotgun (WGS) entry which is preliminary data.</text>
</comment>
<dbReference type="Pfam" id="PF09850">
    <property type="entry name" value="DotU"/>
    <property type="match status" value="1"/>
</dbReference>
<name>A0A0F5K388_9BURK</name>
<reference evidence="4 5" key="1">
    <citation type="submission" date="2015-03" db="EMBL/GenBank/DDBJ databases">
        <title>Draft Genome Sequence of Burkholderia andropogonis type strain ICMP2807, isolated from Sorghum bicolor.</title>
        <authorList>
            <person name="Lopes-Santos L."/>
            <person name="Castro D.B."/>
            <person name="Ottoboni L.M."/>
            <person name="Park D."/>
            <person name="Weirc B.S."/>
            <person name="Destefano S.A."/>
        </authorList>
    </citation>
    <scope>NUCLEOTIDE SEQUENCE [LARGE SCALE GENOMIC DNA]</scope>
    <source>
        <strain evidence="4 5">ICMP2807</strain>
    </source>
</reference>
<feature type="compositionally biased region" description="Basic and acidic residues" evidence="1">
    <location>
        <begin position="261"/>
        <end position="270"/>
    </location>
</feature>
<dbReference type="EMBL" id="LAQU01000003">
    <property type="protein sequence ID" value="KKB64571.1"/>
    <property type="molecule type" value="Genomic_DNA"/>
</dbReference>
<keyword evidence="2" id="KW-0812">Transmembrane</keyword>
<protein>
    <recommendedName>
        <fullName evidence="3">Type IV / VI secretion system DotU domain-containing protein</fullName>
    </recommendedName>
</protein>
<sequence>MSIPHWQESAVFAPFRAFVAEIDAALRSMAPPSQSPLSSFGGNGRAMQPSDHVGAAYPRTTGEAFVVPTLPDQAPTVASAWRQFSDAAVDLGAPLEDRRAVSDSGAAAGPWLQGPLASAGNEPSTVATRAEHLARAEDAAREVSDRLLRQLRVYGARWQMSAYAEIGEARQELLYLFAALADDLLLNTEWLGKSAWIGYLLEARQFGSHVAGDAVFESIERLVCSQRRAKPMLARVYLLMLGVGYSGRYHGQPLQRDAVDAYRQTEREPEPSETSASAQRLTPNGLSGQEQLTRYRRQLYEAVMQQPLPEGSAAPSVVDPHAYAHTLNAIRPTSFRRPARWAVIALLCAGALLVLSQFAWFASSWPVRKALRETMQPSAQTFERSADEYESRVPRIAVRRQ</sequence>
<feature type="compositionally biased region" description="Polar residues" evidence="1">
    <location>
        <begin position="272"/>
        <end position="284"/>
    </location>
</feature>
<proteinExistence type="predicted"/>
<evidence type="ECO:0000256" key="2">
    <source>
        <dbReference type="SAM" id="Phobius"/>
    </source>
</evidence>
<accession>A0A0F5K388</accession>
<keyword evidence="2" id="KW-1133">Transmembrane helix</keyword>
<keyword evidence="5" id="KW-1185">Reference proteome</keyword>
<organism evidence="4 5">
    <name type="scientific">Robbsia andropogonis</name>
    <dbReference type="NCBI Taxonomy" id="28092"/>
    <lineage>
        <taxon>Bacteria</taxon>
        <taxon>Pseudomonadati</taxon>
        <taxon>Pseudomonadota</taxon>
        <taxon>Betaproteobacteria</taxon>
        <taxon>Burkholderiales</taxon>
        <taxon>Burkholderiaceae</taxon>
        <taxon>Robbsia</taxon>
    </lineage>
</organism>
<dbReference type="AlphaFoldDB" id="A0A0F5K388"/>
<evidence type="ECO:0000313" key="4">
    <source>
        <dbReference type="EMBL" id="KKB64571.1"/>
    </source>
</evidence>
<dbReference type="STRING" id="28092.WM40_03750"/>
<feature type="domain" description="Type IV / VI secretion system DotU" evidence="3">
    <location>
        <begin position="119"/>
        <end position="356"/>
    </location>
</feature>
<gene>
    <name evidence="4" type="ORF">WM40_03750</name>
</gene>
<dbReference type="InterPro" id="IPR038522">
    <property type="entry name" value="T4/T6SS_DotU_sf"/>
</dbReference>
<evidence type="ECO:0000256" key="1">
    <source>
        <dbReference type="SAM" id="MobiDB-lite"/>
    </source>
</evidence>
<feature type="transmembrane region" description="Helical" evidence="2">
    <location>
        <begin position="341"/>
        <end position="362"/>
    </location>
</feature>
<dbReference type="PANTHER" id="PTHR38033">
    <property type="entry name" value="MEMBRANE PROTEIN-RELATED"/>
    <property type="match status" value="1"/>
</dbReference>
<feature type="region of interest" description="Disordered" evidence="1">
    <location>
        <begin position="261"/>
        <end position="284"/>
    </location>
</feature>
<dbReference type="PANTHER" id="PTHR38033:SF1">
    <property type="entry name" value="DOTU FAMILY TYPE IV_VI SECRETION SYSTEM PROTEIN"/>
    <property type="match status" value="1"/>
</dbReference>
<dbReference type="Proteomes" id="UP000033618">
    <property type="component" value="Unassembled WGS sequence"/>
</dbReference>